<dbReference type="Gene3D" id="3.80.10.10">
    <property type="entry name" value="Ribonuclease Inhibitor"/>
    <property type="match status" value="1"/>
</dbReference>
<dbReference type="OrthoDB" id="2663142at2759"/>
<dbReference type="PANTHER" id="PTHR38926:SF72">
    <property type="entry name" value="IM:7136021-RELATED"/>
    <property type="match status" value="1"/>
</dbReference>
<dbReference type="EMBL" id="KN880826">
    <property type="protein sequence ID" value="KIY62085.1"/>
    <property type="molecule type" value="Genomic_DNA"/>
</dbReference>
<accession>A0A0D7AVQ2</accession>
<organism evidence="1 2">
    <name type="scientific">Cylindrobasidium torrendii FP15055 ss-10</name>
    <dbReference type="NCBI Taxonomy" id="1314674"/>
    <lineage>
        <taxon>Eukaryota</taxon>
        <taxon>Fungi</taxon>
        <taxon>Dikarya</taxon>
        <taxon>Basidiomycota</taxon>
        <taxon>Agaricomycotina</taxon>
        <taxon>Agaricomycetes</taxon>
        <taxon>Agaricomycetidae</taxon>
        <taxon>Agaricales</taxon>
        <taxon>Marasmiineae</taxon>
        <taxon>Physalacriaceae</taxon>
        <taxon>Cylindrobasidium</taxon>
    </lineage>
</organism>
<dbReference type="InterPro" id="IPR032675">
    <property type="entry name" value="LRR_dom_sf"/>
</dbReference>
<evidence type="ECO:0000313" key="1">
    <source>
        <dbReference type="EMBL" id="KIY62085.1"/>
    </source>
</evidence>
<dbReference type="SUPFAM" id="SSF52047">
    <property type="entry name" value="RNI-like"/>
    <property type="match status" value="1"/>
</dbReference>
<dbReference type="STRING" id="1314674.A0A0D7AVQ2"/>
<dbReference type="AlphaFoldDB" id="A0A0D7AVQ2"/>
<name>A0A0D7AVQ2_9AGAR</name>
<keyword evidence="2" id="KW-1185">Reference proteome</keyword>
<dbReference type="PANTHER" id="PTHR38926">
    <property type="entry name" value="F-BOX DOMAIN CONTAINING PROTEIN, EXPRESSED"/>
    <property type="match status" value="1"/>
</dbReference>
<evidence type="ECO:0008006" key="3">
    <source>
        <dbReference type="Google" id="ProtNLM"/>
    </source>
</evidence>
<evidence type="ECO:0000313" key="2">
    <source>
        <dbReference type="Proteomes" id="UP000054007"/>
    </source>
</evidence>
<sequence length="492" mass="55417">MHQVLFIDELLREIFLWATPSDLFHAAGTCHTWKEPALDALYNHLISLKPLFEILASNAKDSTTSSTQLSLFHSYARRVRYLEHSTRTYQDAIPDCILHGSGTIFPLLKTVKVSLPPRRLCSLPPMVSLSPNIRELSLDTGFHSRKGHDNAATYLKAALEHCPRLESFTLRGLASAQANPFLSSMTNLHTLRLRVSHSLTADVFAAVAQFPHLAVLEIHAKEVQAADVKEIWAAQPALPAFPALENLWIRCKPELFGLVTERATSALLHTIYLDLETNNHTTAFWTPLLDGIQQKFSATLQNLSIAHFMDEELVDVDSRSTYTIRANNLRALAQCHQLLKLELDTTFPVGVCDSDFVQIVKWWPNLQSLEFSGELPDARSRFAPEVTFNALRTIATSLPRLTYLALPVNTTDITDDIVANLDVAGQHELKTLSIMFPHLPDTSLLPQYLHRLFPELPEVEYESKEWFADWVSVTSGMKELRDKRRHGKLAAC</sequence>
<protein>
    <recommendedName>
        <fullName evidence="3">F-box domain-containing protein</fullName>
    </recommendedName>
</protein>
<reference evidence="1 2" key="1">
    <citation type="journal article" date="2015" name="Fungal Genet. Biol.">
        <title>Evolution of novel wood decay mechanisms in Agaricales revealed by the genome sequences of Fistulina hepatica and Cylindrobasidium torrendii.</title>
        <authorList>
            <person name="Floudas D."/>
            <person name="Held B.W."/>
            <person name="Riley R."/>
            <person name="Nagy L.G."/>
            <person name="Koehler G."/>
            <person name="Ransdell A.S."/>
            <person name="Younus H."/>
            <person name="Chow J."/>
            <person name="Chiniquy J."/>
            <person name="Lipzen A."/>
            <person name="Tritt A."/>
            <person name="Sun H."/>
            <person name="Haridas S."/>
            <person name="LaButti K."/>
            <person name="Ohm R.A."/>
            <person name="Kues U."/>
            <person name="Blanchette R.A."/>
            <person name="Grigoriev I.V."/>
            <person name="Minto R.E."/>
            <person name="Hibbett D.S."/>
        </authorList>
    </citation>
    <scope>NUCLEOTIDE SEQUENCE [LARGE SCALE GENOMIC DNA]</scope>
    <source>
        <strain evidence="1 2">FP15055 ss-10</strain>
    </source>
</reference>
<dbReference type="Proteomes" id="UP000054007">
    <property type="component" value="Unassembled WGS sequence"/>
</dbReference>
<proteinExistence type="predicted"/>
<gene>
    <name evidence="1" type="ORF">CYLTODRAFT_494878</name>
</gene>